<dbReference type="PROSITE" id="PS51898">
    <property type="entry name" value="TYR_RECOMBINASE"/>
    <property type="match status" value="1"/>
</dbReference>
<dbReference type="Gene3D" id="1.10.443.10">
    <property type="entry name" value="Intergrase catalytic core"/>
    <property type="match status" value="1"/>
</dbReference>
<accession>A0A252AXP5</accession>
<feature type="domain" description="Core-binding (CB)" evidence="7">
    <location>
        <begin position="74"/>
        <end position="154"/>
    </location>
</feature>
<evidence type="ECO:0000256" key="3">
    <source>
        <dbReference type="ARBA" id="ARBA00023125"/>
    </source>
</evidence>
<keyword evidence="2" id="KW-0229">DNA integration</keyword>
<dbReference type="PROSITE" id="PS51900">
    <property type="entry name" value="CB"/>
    <property type="match status" value="1"/>
</dbReference>
<sequence length="355" mass="40361">MQTVKLKYLKIYRDNRGKTRYYVRRTGFEDIALPDASSPEFMVAYGEALKIILIPKKQKLAEPSTIGLNRIKIGSLESLIVAWQKSSDYAVLKDSTKAVYNRLLNRIRSDPIGQGPFMDMQPEHVRMAIDALGDAPTTRARIRRLLSQLMDYAIESGWRQDNPVASVKVKRRKSVGIHPWTDAEIEQYLAQWPPGTPQRLALSLMLYTGQRRSDVVRMGPSDVQHGMIYVNQEKTAASLWIPIHSDLQAELDRWHGKGQTYLSRTSDGQRYTANGFYNVFKDWCAVARLPMRCSPHGLRKAAGRRLAEAGCTPHQIAAILGHKTLSEVMRYTQSVRQKKLAQQAMGKYERVSSQK</sequence>
<dbReference type="InterPro" id="IPR010998">
    <property type="entry name" value="Integrase_recombinase_N"/>
</dbReference>
<dbReference type="InterPro" id="IPR050090">
    <property type="entry name" value="Tyrosine_recombinase_XerCD"/>
</dbReference>
<dbReference type="GO" id="GO:0003677">
    <property type="term" value="F:DNA binding"/>
    <property type="evidence" value="ECO:0007669"/>
    <property type="project" value="UniProtKB-UniRule"/>
</dbReference>
<dbReference type="Proteomes" id="UP000194641">
    <property type="component" value="Unassembled WGS sequence"/>
</dbReference>
<dbReference type="Gene3D" id="1.10.150.130">
    <property type="match status" value="1"/>
</dbReference>
<dbReference type="GO" id="GO:0015074">
    <property type="term" value="P:DNA integration"/>
    <property type="evidence" value="ECO:0007669"/>
    <property type="project" value="UniProtKB-KW"/>
</dbReference>
<protein>
    <recommendedName>
        <fullName evidence="10">Integrase</fullName>
    </recommendedName>
</protein>
<evidence type="ECO:0000256" key="2">
    <source>
        <dbReference type="ARBA" id="ARBA00022908"/>
    </source>
</evidence>
<evidence type="ECO:0000259" key="7">
    <source>
        <dbReference type="PROSITE" id="PS51900"/>
    </source>
</evidence>
<dbReference type="GO" id="GO:0006310">
    <property type="term" value="P:DNA recombination"/>
    <property type="evidence" value="ECO:0007669"/>
    <property type="project" value="UniProtKB-KW"/>
</dbReference>
<dbReference type="AlphaFoldDB" id="A0A252AXP5"/>
<name>A0A252AXP5_9PROT</name>
<organism evidence="8 9">
    <name type="scientific">Acetobacter indonesiensis</name>
    <dbReference type="NCBI Taxonomy" id="104101"/>
    <lineage>
        <taxon>Bacteria</taxon>
        <taxon>Pseudomonadati</taxon>
        <taxon>Pseudomonadota</taxon>
        <taxon>Alphaproteobacteria</taxon>
        <taxon>Acetobacterales</taxon>
        <taxon>Acetobacteraceae</taxon>
        <taxon>Acetobacter</taxon>
    </lineage>
</organism>
<comment type="caution">
    <text evidence="8">The sequence shown here is derived from an EMBL/GenBank/DDBJ whole genome shotgun (WGS) entry which is preliminary data.</text>
</comment>
<evidence type="ECO:0000256" key="4">
    <source>
        <dbReference type="ARBA" id="ARBA00023172"/>
    </source>
</evidence>
<comment type="similarity">
    <text evidence="1">Belongs to the 'phage' integrase family.</text>
</comment>
<evidence type="ECO:0000256" key="1">
    <source>
        <dbReference type="ARBA" id="ARBA00008857"/>
    </source>
</evidence>
<feature type="domain" description="Tyr recombinase" evidence="6">
    <location>
        <begin position="175"/>
        <end position="345"/>
    </location>
</feature>
<dbReference type="InterPro" id="IPR002104">
    <property type="entry name" value="Integrase_catalytic"/>
</dbReference>
<dbReference type="Pfam" id="PF00589">
    <property type="entry name" value="Phage_integrase"/>
    <property type="match status" value="1"/>
</dbReference>
<evidence type="ECO:0000259" key="6">
    <source>
        <dbReference type="PROSITE" id="PS51898"/>
    </source>
</evidence>
<keyword evidence="3 5" id="KW-0238">DNA-binding</keyword>
<dbReference type="InterPro" id="IPR044068">
    <property type="entry name" value="CB"/>
</dbReference>
<evidence type="ECO:0008006" key="10">
    <source>
        <dbReference type="Google" id="ProtNLM"/>
    </source>
</evidence>
<reference evidence="9" key="1">
    <citation type="submission" date="2014-06" db="EMBL/GenBank/DDBJ databases">
        <authorList>
            <person name="Winans N.J."/>
            <person name="Newell P.D."/>
            <person name="Douglas A.E."/>
        </authorList>
    </citation>
    <scope>NUCLEOTIDE SEQUENCE [LARGE SCALE GENOMIC DNA]</scope>
</reference>
<dbReference type="SUPFAM" id="SSF56349">
    <property type="entry name" value="DNA breaking-rejoining enzymes"/>
    <property type="match status" value="1"/>
</dbReference>
<dbReference type="PANTHER" id="PTHR30349:SF64">
    <property type="entry name" value="PROPHAGE INTEGRASE INTD-RELATED"/>
    <property type="match status" value="1"/>
</dbReference>
<evidence type="ECO:0000256" key="5">
    <source>
        <dbReference type="PROSITE-ProRule" id="PRU01248"/>
    </source>
</evidence>
<dbReference type="InterPro" id="IPR011010">
    <property type="entry name" value="DNA_brk_join_enz"/>
</dbReference>
<gene>
    <name evidence="8" type="ORF">HK17_11920</name>
</gene>
<dbReference type="InterPro" id="IPR013762">
    <property type="entry name" value="Integrase-like_cat_sf"/>
</dbReference>
<dbReference type="EMBL" id="JOPA01000004">
    <property type="protein sequence ID" value="OUI96324.1"/>
    <property type="molecule type" value="Genomic_DNA"/>
</dbReference>
<proteinExistence type="inferred from homology"/>
<evidence type="ECO:0000313" key="8">
    <source>
        <dbReference type="EMBL" id="OUI96324.1"/>
    </source>
</evidence>
<dbReference type="PANTHER" id="PTHR30349">
    <property type="entry name" value="PHAGE INTEGRASE-RELATED"/>
    <property type="match status" value="1"/>
</dbReference>
<keyword evidence="4" id="KW-0233">DNA recombination</keyword>
<evidence type="ECO:0000313" key="9">
    <source>
        <dbReference type="Proteomes" id="UP000194641"/>
    </source>
</evidence>